<dbReference type="PANTHER" id="PTHR12128">
    <property type="entry name" value="DIHYDRODIPICOLINATE SYNTHASE"/>
    <property type="match status" value="1"/>
</dbReference>
<dbReference type="Proteomes" id="UP000044602">
    <property type="component" value="Unassembled WGS sequence"/>
</dbReference>
<evidence type="ECO:0000256" key="1">
    <source>
        <dbReference type="ARBA" id="ARBA00023239"/>
    </source>
</evidence>
<dbReference type="InterPro" id="IPR002220">
    <property type="entry name" value="DapA-like"/>
</dbReference>
<name>A0A0G4L0L4_VERLO</name>
<keyword evidence="1" id="KW-0456">Lyase</keyword>
<reference evidence="3 4" key="1">
    <citation type="submission" date="2015-05" db="EMBL/GenBank/DDBJ databases">
        <authorList>
            <person name="Wang D.B."/>
            <person name="Wang M."/>
        </authorList>
    </citation>
    <scope>NUCLEOTIDE SEQUENCE [LARGE SCALE GENOMIC DNA]</scope>
    <source>
        <strain evidence="3">VL1</strain>
    </source>
</reference>
<evidence type="ECO:0008006" key="5">
    <source>
        <dbReference type="Google" id="ProtNLM"/>
    </source>
</evidence>
<keyword evidence="4" id="KW-1185">Reference proteome</keyword>
<keyword evidence="2" id="KW-0704">Schiff base</keyword>
<accession>A0A0G4L0L4</accession>
<dbReference type="InterPro" id="IPR013785">
    <property type="entry name" value="Aldolase_TIM"/>
</dbReference>
<protein>
    <recommendedName>
        <fullName evidence="5">Dihydrodipicolinate synthase</fullName>
    </recommendedName>
</protein>
<dbReference type="PRINTS" id="PR00146">
    <property type="entry name" value="DHPICSNTHASE"/>
</dbReference>
<organism evidence="3 4">
    <name type="scientific">Verticillium longisporum</name>
    <name type="common">Verticillium dahliae var. longisporum</name>
    <dbReference type="NCBI Taxonomy" id="100787"/>
    <lineage>
        <taxon>Eukaryota</taxon>
        <taxon>Fungi</taxon>
        <taxon>Dikarya</taxon>
        <taxon>Ascomycota</taxon>
        <taxon>Pezizomycotina</taxon>
        <taxon>Sordariomycetes</taxon>
        <taxon>Hypocreomycetidae</taxon>
        <taxon>Glomerellales</taxon>
        <taxon>Plectosphaerellaceae</taxon>
        <taxon>Verticillium</taxon>
    </lineage>
</organism>
<evidence type="ECO:0000313" key="3">
    <source>
        <dbReference type="EMBL" id="CRK15542.1"/>
    </source>
</evidence>
<dbReference type="AlphaFoldDB" id="A0A0G4L0L4"/>
<dbReference type="PROSITE" id="PS00665">
    <property type="entry name" value="DHDPS_1"/>
    <property type="match status" value="1"/>
</dbReference>
<dbReference type="GO" id="GO:0008840">
    <property type="term" value="F:4-hydroxy-tetrahydrodipicolinate synthase activity"/>
    <property type="evidence" value="ECO:0007669"/>
    <property type="project" value="TreeGrafter"/>
</dbReference>
<evidence type="ECO:0000256" key="2">
    <source>
        <dbReference type="ARBA" id="ARBA00023270"/>
    </source>
</evidence>
<dbReference type="SMART" id="SM01130">
    <property type="entry name" value="DHDPS"/>
    <property type="match status" value="1"/>
</dbReference>
<proteinExistence type="predicted"/>
<dbReference type="InterPro" id="IPR020624">
    <property type="entry name" value="Schiff_base-form_aldolases_CS"/>
</dbReference>
<dbReference type="PANTHER" id="PTHR12128:SF68">
    <property type="entry name" value="DIHYDRODIPICOLINATE SYNTHETASE"/>
    <property type="match status" value="1"/>
</dbReference>
<dbReference type="Pfam" id="PF00701">
    <property type="entry name" value="DHDPS"/>
    <property type="match status" value="2"/>
</dbReference>
<dbReference type="STRING" id="100787.A0A0G4L0L4"/>
<gene>
    <name evidence="3" type="ORF">BN1708_002769</name>
</gene>
<dbReference type="EMBL" id="CVQH01006668">
    <property type="protein sequence ID" value="CRK15542.1"/>
    <property type="molecule type" value="Genomic_DNA"/>
</dbReference>
<dbReference type="Gene3D" id="3.20.20.70">
    <property type="entry name" value="Aldolase class I"/>
    <property type="match status" value="2"/>
</dbReference>
<dbReference type="CDD" id="cd00408">
    <property type="entry name" value="DHDPS-like"/>
    <property type="match status" value="2"/>
</dbReference>
<dbReference type="SUPFAM" id="SSF51569">
    <property type="entry name" value="Aldolase"/>
    <property type="match status" value="2"/>
</dbReference>
<evidence type="ECO:0000313" key="4">
    <source>
        <dbReference type="Proteomes" id="UP000044602"/>
    </source>
</evidence>
<sequence>MANTTPPDGVFVPVPTFFKESADSSSLQPAIDVPQQVAHSVHLAKSGITGLVLMGSTGEAIHMSRQERVDMISGVRKGLDEAGYKDYPIMAGVLVNSVDETLEWLDDSAKAGAQWGLVLAPGYFGGAASQDNLVEWYTLVADKSPLPILIYNYPGVTNNLVVSIDTYAKLAAHPKIVGCKMSHGNVSHHVQVSLHPKIDHSKFRVYSGFGQQLGPIVVFNAAGGLDEAGYKDYPIMAGVLVNSVDETLEWLDDSAKAGAQWGLVLAPGYFGGAASQDNLVEWYTLVADKSPLPILIYNYPGVTNNLVVSIDTYAKLAAHPKIVGCKMSHGNVSHHVQVSLHPKIDHSKFRVYSGFGQQLGPIVVFNAAGVIDGLAAIYPKTITRLFKLASQRPADEKTQEEVRRLQWKVSSAEEFIVKNGILGIREAIFKVLGFGHLKGGRLPLKGTLAQGVWEEWSDILGQMADEEKSL</sequence>
<feature type="non-terminal residue" evidence="3">
    <location>
        <position position="470"/>
    </location>
</feature>